<dbReference type="SMART" id="SM00646">
    <property type="entry name" value="Ami_3"/>
    <property type="match status" value="1"/>
</dbReference>
<dbReference type="GO" id="GO:0009253">
    <property type="term" value="P:peptidoglycan catabolic process"/>
    <property type="evidence" value="ECO:0007669"/>
    <property type="project" value="InterPro"/>
</dbReference>
<evidence type="ECO:0000313" key="6">
    <source>
        <dbReference type="EMBL" id="XBH13763.1"/>
    </source>
</evidence>
<feature type="signal peptide" evidence="4">
    <location>
        <begin position="1"/>
        <end position="21"/>
    </location>
</feature>
<dbReference type="AlphaFoldDB" id="A0AAU7D7N4"/>
<accession>A0AAU7D7N4</accession>
<feature type="chain" id="PRO_5043817648" description="N-acetylmuramoyl-L-alanine amidase" evidence="4">
    <location>
        <begin position="22"/>
        <end position="256"/>
    </location>
</feature>
<keyword evidence="4" id="KW-0732">Signal</keyword>
<dbReference type="EMBL" id="CP121195">
    <property type="protein sequence ID" value="XBH13763.1"/>
    <property type="molecule type" value="Genomic_DNA"/>
</dbReference>
<dbReference type="PANTHER" id="PTHR30404">
    <property type="entry name" value="N-ACETYLMURAMOYL-L-ALANINE AMIDASE"/>
    <property type="match status" value="1"/>
</dbReference>
<dbReference type="Gene3D" id="3.40.630.40">
    <property type="entry name" value="Zn-dependent exopeptidases"/>
    <property type="match status" value="1"/>
</dbReference>
<dbReference type="GO" id="GO:0008745">
    <property type="term" value="F:N-acetylmuramoyl-L-alanine amidase activity"/>
    <property type="evidence" value="ECO:0007669"/>
    <property type="project" value="UniProtKB-EC"/>
</dbReference>
<organism evidence="6">
    <name type="scientific">Edaphobacter paludis</name>
    <dbReference type="NCBI Taxonomy" id="3035702"/>
    <lineage>
        <taxon>Bacteria</taxon>
        <taxon>Pseudomonadati</taxon>
        <taxon>Acidobacteriota</taxon>
        <taxon>Terriglobia</taxon>
        <taxon>Terriglobales</taxon>
        <taxon>Acidobacteriaceae</taxon>
        <taxon>Edaphobacter</taxon>
    </lineage>
</organism>
<dbReference type="RefSeq" id="WP_348269874.1">
    <property type="nucleotide sequence ID" value="NZ_CP121195.1"/>
</dbReference>
<name>A0AAU7D7N4_9BACT</name>
<gene>
    <name evidence="6" type="ORF">P8936_00990</name>
</gene>
<evidence type="ECO:0000259" key="5">
    <source>
        <dbReference type="SMART" id="SM00646"/>
    </source>
</evidence>
<protein>
    <recommendedName>
        <fullName evidence="2">N-acetylmuramoyl-L-alanine amidase</fullName>
        <ecNumber evidence="2">3.5.1.28</ecNumber>
    </recommendedName>
</protein>
<feature type="domain" description="MurNAc-LAA" evidence="5">
    <location>
        <begin position="88"/>
        <end position="236"/>
    </location>
</feature>
<keyword evidence="3 6" id="KW-0378">Hydrolase</keyword>
<evidence type="ECO:0000256" key="4">
    <source>
        <dbReference type="SAM" id="SignalP"/>
    </source>
</evidence>
<reference evidence="6" key="1">
    <citation type="submission" date="2023-03" db="EMBL/GenBank/DDBJ databases">
        <title>Edaphobacter sp.</title>
        <authorList>
            <person name="Huber K.J."/>
            <person name="Papendorf J."/>
            <person name="Pilke C."/>
            <person name="Bunk B."/>
            <person name="Sproeer C."/>
            <person name="Pester M."/>
        </authorList>
    </citation>
    <scope>NUCLEOTIDE SEQUENCE</scope>
    <source>
        <strain evidence="6">DSM 109920</strain>
    </source>
</reference>
<dbReference type="GO" id="GO:0030288">
    <property type="term" value="C:outer membrane-bounded periplasmic space"/>
    <property type="evidence" value="ECO:0007669"/>
    <property type="project" value="TreeGrafter"/>
</dbReference>
<dbReference type="CDD" id="cd02696">
    <property type="entry name" value="MurNAc-LAA"/>
    <property type="match status" value="1"/>
</dbReference>
<dbReference type="Pfam" id="PF01520">
    <property type="entry name" value="Amidase_3"/>
    <property type="match status" value="1"/>
</dbReference>
<dbReference type="EC" id="3.5.1.28" evidence="2"/>
<dbReference type="InterPro" id="IPR050695">
    <property type="entry name" value="N-acetylmuramoyl_amidase_3"/>
</dbReference>
<dbReference type="PANTHER" id="PTHR30404:SF0">
    <property type="entry name" value="N-ACETYLMURAMOYL-L-ALANINE AMIDASE AMIC"/>
    <property type="match status" value="1"/>
</dbReference>
<evidence type="ECO:0000256" key="1">
    <source>
        <dbReference type="ARBA" id="ARBA00001561"/>
    </source>
</evidence>
<dbReference type="InterPro" id="IPR002508">
    <property type="entry name" value="MurNAc-LAA_cat"/>
</dbReference>
<dbReference type="SUPFAM" id="SSF53187">
    <property type="entry name" value="Zn-dependent exopeptidases"/>
    <property type="match status" value="1"/>
</dbReference>
<proteinExistence type="predicted"/>
<comment type="catalytic activity">
    <reaction evidence="1">
        <text>Hydrolyzes the link between N-acetylmuramoyl residues and L-amino acid residues in certain cell-wall glycopeptides.</text>
        <dbReference type="EC" id="3.5.1.28"/>
    </reaction>
</comment>
<evidence type="ECO:0000256" key="3">
    <source>
        <dbReference type="ARBA" id="ARBA00022801"/>
    </source>
</evidence>
<sequence length="256" mass="28722">MRPHLLLIAAILLLLARPTVAQDEVERCNVAIDIGHTETTQGSTSARGVGEYLFNRTMANLLLNKLHRAHRVDAFIIDGNDMTLQQRTQFAADHHATVFFSLHHDSVQPRYLSTWTYQGKEHHYSAKFHGFSLFISEKNPYPKQSLALAQSLGTQLLDAGFTPTLHHAEKIPGESRPLLDPHRGIYAFDDLIVLKTASMPAVLLECGVIVNRSEELHLTDPKKRARMIQAVATAIERTCPRISLEDHTPTTSRDVH</sequence>
<evidence type="ECO:0000256" key="2">
    <source>
        <dbReference type="ARBA" id="ARBA00011901"/>
    </source>
</evidence>